<keyword evidence="3" id="KW-1133">Transmembrane helix</keyword>
<dbReference type="Proteomes" id="UP000028926">
    <property type="component" value="Chromosome"/>
</dbReference>
<feature type="domain" description="CBS" evidence="4">
    <location>
        <begin position="76"/>
        <end position="133"/>
    </location>
</feature>
<keyword evidence="1 2" id="KW-0129">CBS domain</keyword>
<feature type="transmembrane region" description="Helical" evidence="3">
    <location>
        <begin position="148"/>
        <end position="168"/>
    </location>
</feature>
<dbReference type="EMBL" id="CP008941">
    <property type="protein sequence ID" value="AIK96888.1"/>
    <property type="molecule type" value="Genomic_DNA"/>
</dbReference>
<dbReference type="InterPro" id="IPR051257">
    <property type="entry name" value="Diverse_CBS-Domain"/>
</dbReference>
<dbReference type="InterPro" id="IPR046342">
    <property type="entry name" value="CBS_dom_sf"/>
</dbReference>
<evidence type="ECO:0000313" key="5">
    <source>
        <dbReference type="EMBL" id="AIK96888.1"/>
    </source>
</evidence>
<dbReference type="OrthoDB" id="9807125at2"/>
<dbReference type="PANTHER" id="PTHR43080:SF2">
    <property type="entry name" value="CBS DOMAIN-CONTAINING PROTEIN"/>
    <property type="match status" value="1"/>
</dbReference>
<feature type="domain" description="CBS" evidence="4">
    <location>
        <begin position="11"/>
        <end position="69"/>
    </location>
</feature>
<keyword evidence="3" id="KW-0812">Transmembrane</keyword>
<evidence type="ECO:0000256" key="3">
    <source>
        <dbReference type="SAM" id="Phobius"/>
    </source>
</evidence>
<keyword evidence="6" id="KW-1185">Reference proteome</keyword>
<dbReference type="STRING" id="91604.ID47_09310"/>
<dbReference type="PROSITE" id="PS51371">
    <property type="entry name" value="CBS"/>
    <property type="match status" value="2"/>
</dbReference>
<keyword evidence="3" id="KW-0472">Membrane</keyword>
<reference evidence="5 6" key="1">
    <citation type="submission" date="2014-07" db="EMBL/GenBank/DDBJ databases">
        <title>Comparative genomic insights into amoeba endosymbionts belonging to the families of Holosporaceae and Candidatus Midichloriaceae within Rickettsiales.</title>
        <authorList>
            <person name="Wang Z."/>
            <person name="Wu M."/>
        </authorList>
    </citation>
    <scope>NUCLEOTIDE SEQUENCE [LARGE SCALE GENOMIC DNA]</scope>
    <source>
        <strain evidence="5">PRA3</strain>
    </source>
</reference>
<dbReference type="AlphaFoldDB" id="A0A077AZ22"/>
<dbReference type="Gene3D" id="3.10.580.10">
    <property type="entry name" value="CBS-domain"/>
    <property type="match status" value="1"/>
</dbReference>
<dbReference type="SMART" id="SM00116">
    <property type="entry name" value="CBS"/>
    <property type="match status" value="2"/>
</dbReference>
<sequence length="169" mass="19148">MRIMDVPEFKDKTNVLTVLPDTPLDQVIAEMVSYNVGSAVVVKEGKLVGIFTERDLLVKVSGQKKPIELLKVSEVMTPNPHSAQLEDDVDTSLRRMSQGRFRHLPIVDENKHVVGILSQGDFVAYTWSDLMARIGRHTKLSFLTNSQLWLLILGPLIYLILIKFIFFVN</sequence>
<evidence type="ECO:0000313" key="6">
    <source>
        <dbReference type="Proteomes" id="UP000028926"/>
    </source>
</evidence>
<proteinExistence type="predicted"/>
<dbReference type="PANTHER" id="PTHR43080">
    <property type="entry name" value="CBS DOMAIN-CONTAINING PROTEIN CBSX3, MITOCHONDRIAL"/>
    <property type="match status" value="1"/>
</dbReference>
<name>A0A077AZ22_9PROT</name>
<dbReference type="eggNOG" id="COG0517">
    <property type="taxonomic scope" value="Bacteria"/>
</dbReference>
<gene>
    <name evidence="5" type="ORF">ID47_09310</name>
</gene>
<accession>A0A077AZ22</accession>
<dbReference type="RefSeq" id="WP_038465681.1">
    <property type="nucleotide sequence ID" value="NZ_CP008941.1"/>
</dbReference>
<protein>
    <recommendedName>
        <fullName evidence="4">CBS domain-containing protein</fullName>
    </recommendedName>
</protein>
<evidence type="ECO:0000256" key="1">
    <source>
        <dbReference type="ARBA" id="ARBA00023122"/>
    </source>
</evidence>
<evidence type="ECO:0000256" key="2">
    <source>
        <dbReference type="PROSITE-ProRule" id="PRU00703"/>
    </source>
</evidence>
<dbReference type="Pfam" id="PF00571">
    <property type="entry name" value="CBS"/>
    <property type="match status" value="2"/>
</dbReference>
<evidence type="ECO:0000259" key="4">
    <source>
        <dbReference type="PROSITE" id="PS51371"/>
    </source>
</evidence>
<dbReference type="SUPFAM" id="SSF54631">
    <property type="entry name" value="CBS-domain pair"/>
    <property type="match status" value="1"/>
</dbReference>
<dbReference type="InterPro" id="IPR000644">
    <property type="entry name" value="CBS_dom"/>
</dbReference>
<dbReference type="HOGENOM" id="CLU_1494795_0_0_5"/>
<organism evidence="5 6">
    <name type="scientific">Candidatus Odyssella acanthamoebae</name>
    <dbReference type="NCBI Taxonomy" id="91604"/>
    <lineage>
        <taxon>Bacteria</taxon>
        <taxon>Pseudomonadati</taxon>
        <taxon>Pseudomonadota</taxon>
        <taxon>Alphaproteobacteria</taxon>
        <taxon>Holosporales</taxon>
        <taxon>Candidatus Paracaedibacteraceae</taxon>
        <taxon>Candidatus Odyssella</taxon>
    </lineage>
</organism>
<dbReference type="KEGG" id="paca:ID47_09310"/>